<feature type="transmembrane region" description="Helical" evidence="5">
    <location>
        <begin position="41"/>
        <end position="66"/>
    </location>
</feature>
<dbReference type="PANTHER" id="PTHR22911">
    <property type="entry name" value="ACYL-MALONYL CONDENSING ENZYME-RELATED"/>
    <property type="match status" value="1"/>
</dbReference>
<evidence type="ECO:0000256" key="1">
    <source>
        <dbReference type="ARBA" id="ARBA00004141"/>
    </source>
</evidence>
<evidence type="ECO:0000256" key="4">
    <source>
        <dbReference type="ARBA" id="ARBA00023136"/>
    </source>
</evidence>
<organism evidence="7">
    <name type="scientific">marine metagenome</name>
    <dbReference type="NCBI Taxonomy" id="408172"/>
    <lineage>
        <taxon>unclassified sequences</taxon>
        <taxon>metagenomes</taxon>
        <taxon>ecological metagenomes</taxon>
    </lineage>
</organism>
<dbReference type="AlphaFoldDB" id="A0A382CYN0"/>
<keyword evidence="3 5" id="KW-1133">Transmembrane helix</keyword>
<feature type="transmembrane region" description="Helical" evidence="5">
    <location>
        <begin position="131"/>
        <end position="149"/>
    </location>
</feature>
<gene>
    <name evidence="7" type="ORF">METZ01_LOCUS184170</name>
</gene>
<name>A0A382CYN0_9ZZZZ</name>
<dbReference type="EMBL" id="UINC01036799">
    <property type="protein sequence ID" value="SVB31316.1"/>
    <property type="molecule type" value="Genomic_DNA"/>
</dbReference>
<dbReference type="Gene3D" id="1.10.3730.20">
    <property type="match status" value="1"/>
</dbReference>
<protein>
    <recommendedName>
        <fullName evidence="6">EamA domain-containing protein</fullName>
    </recommendedName>
</protein>
<sequence length="210" mass="22667">MTEPGLTLKRTLWQGALFTLLACFLFSSQDTLVKWLSSDYTLLQLLLVRSLLSVPVLILAILVRFGRQGLTTTNPGAHIFRALLNLVAFLSYYFAISRMPLVDAISIVSASPLFLTLLSGIVLAEYPNGRQVLAIITGFIGVIFIVQPSGSSVDWLGAGAAVFGCFLFAALGIQTRRMSASESTELMLLTGALLVLAVSLLAAPFLWQTP</sequence>
<feature type="transmembrane region" description="Helical" evidence="5">
    <location>
        <begin position="186"/>
        <end position="207"/>
    </location>
</feature>
<accession>A0A382CYN0</accession>
<keyword evidence="2 5" id="KW-0812">Transmembrane</keyword>
<comment type="subcellular location">
    <subcellularLocation>
        <location evidence="1">Membrane</location>
        <topology evidence="1">Multi-pass membrane protein</topology>
    </subcellularLocation>
</comment>
<feature type="domain" description="EamA" evidence="6">
    <location>
        <begin position="14"/>
        <end position="146"/>
    </location>
</feature>
<dbReference type="InterPro" id="IPR037185">
    <property type="entry name" value="EmrE-like"/>
</dbReference>
<feature type="transmembrane region" description="Helical" evidence="5">
    <location>
        <begin position="78"/>
        <end position="95"/>
    </location>
</feature>
<keyword evidence="4 5" id="KW-0472">Membrane</keyword>
<dbReference type="Pfam" id="PF00892">
    <property type="entry name" value="EamA"/>
    <property type="match status" value="1"/>
</dbReference>
<evidence type="ECO:0000259" key="6">
    <source>
        <dbReference type="Pfam" id="PF00892"/>
    </source>
</evidence>
<dbReference type="SUPFAM" id="SSF103481">
    <property type="entry name" value="Multidrug resistance efflux transporter EmrE"/>
    <property type="match status" value="1"/>
</dbReference>
<evidence type="ECO:0000256" key="2">
    <source>
        <dbReference type="ARBA" id="ARBA00022692"/>
    </source>
</evidence>
<evidence type="ECO:0000313" key="7">
    <source>
        <dbReference type="EMBL" id="SVB31316.1"/>
    </source>
</evidence>
<proteinExistence type="predicted"/>
<feature type="non-terminal residue" evidence="7">
    <location>
        <position position="210"/>
    </location>
</feature>
<dbReference type="InterPro" id="IPR000620">
    <property type="entry name" value="EamA_dom"/>
</dbReference>
<dbReference type="GO" id="GO:0016020">
    <property type="term" value="C:membrane"/>
    <property type="evidence" value="ECO:0007669"/>
    <property type="project" value="UniProtKB-SubCell"/>
</dbReference>
<dbReference type="PANTHER" id="PTHR22911:SF6">
    <property type="entry name" value="SOLUTE CARRIER FAMILY 35 MEMBER G1"/>
    <property type="match status" value="1"/>
</dbReference>
<feature type="transmembrane region" description="Helical" evidence="5">
    <location>
        <begin position="12"/>
        <end position="29"/>
    </location>
</feature>
<reference evidence="7" key="1">
    <citation type="submission" date="2018-05" db="EMBL/GenBank/DDBJ databases">
        <authorList>
            <person name="Lanie J.A."/>
            <person name="Ng W.-L."/>
            <person name="Kazmierczak K.M."/>
            <person name="Andrzejewski T.M."/>
            <person name="Davidsen T.M."/>
            <person name="Wayne K.J."/>
            <person name="Tettelin H."/>
            <person name="Glass J.I."/>
            <person name="Rusch D."/>
            <person name="Podicherti R."/>
            <person name="Tsui H.-C.T."/>
            <person name="Winkler M.E."/>
        </authorList>
    </citation>
    <scope>NUCLEOTIDE SEQUENCE</scope>
</reference>
<feature type="transmembrane region" description="Helical" evidence="5">
    <location>
        <begin position="101"/>
        <end position="124"/>
    </location>
</feature>
<evidence type="ECO:0000256" key="3">
    <source>
        <dbReference type="ARBA" id="ARBA00022989"/>
    </source>
</evidence>
<evidence type="ECO:0000256" key="5">
    <source>
        <dbReference type="SAM" id="Phobius"/>
    </source>
</evidence>
<feature type="transmembrane region" description="Helical" evidence="5">
    <location>
        <begin position="155"/>
        <end position="174"/>
    </location>
</feature>